<evidence type="ECO:0000259" key="4">
    <source>
        <dbReference type="PROSITE" id="PS01124"/>
    </source>
</evidence>
<keyword evidence="1" id="KW-0805">Transcription regulation</keyword>
<dbReference type="InterPro" id="IPR018060">
    <property type="entry name" value="HTH_AraC"/>
</dbReference>
<dbReference type="EMBL" id="JBHTLQ010000020">
    <property type="protein sequence ID" value="MFD1191011.1"/>
    <property type="molecule type" value="Genomic_DNA"/>
</dbReference>
<keyword evidence="6" id="KW-1185">Reference proteome</keyword>
<sequence>MRSVHPWSGQVWFAEDWACFEGLCGDAQAHGHLAAQVVVGLSGPVTVEGARGAVVGEAVLIAPGALHAIVPSDRIVRVVYLQSFGRLARSWGVETWPATPCAQSARWAGRLRGADPGRSLAAAAAASEPQRLDPRLAAALQEMRSSAQANDDLGGVARRVGLSPARLRALARKELGAPLAHWRAWLQLERAIGALRRGEPLAAAAALGGFSDQAHLSRTMRRFFGITPLTASRVVRAPAVA</sequence>
<keyword evidence="3" id="KW-0804">Transcription</keyword>
<dbReference type="PROSITE" id="PS01124">
    <property type="entry name" value="HTH_ARAC_FAMILY_2"/>
    <property type="match status" value="1"/>
</dbReference>
<dbReference type="Gene3D" id="1.10.10.60">
    <property type="entry name" value="Homeodomain-like"/>
    <property type="match status" value="1"/>
</dbReference>
<organism evidence="5 6">
    <name type="scientific">Phenylobacterium conjunctum</name>
    <dbReference type="NCBI Taxonomy" id="1298959"/>
    <lineage>
        <taxon>Bacteria</taxon>
        <taxon>Pseudomonadati</taxon>
        <taxon>Pseudomonadota</taxon>
        <taxon>Alphaproteobacteria</taxon>
        <taxon>Caulobacterales</taxon>
        <taxon>Caulobacteraceae</taxon>
        <taxon>Phenylobacterium</taxon>
    </lineage>
</organism>
<evidence type="ECO:0000313" key="5">
    <source>
        <dbReference type="EMBL" id="MFD1191011.1"/>
    </source>
</evidence>
<dbReference type="Proteomes" id="UP001597216">
    <property type="component" value="Unassembled WGS sequence"/>
</dbReference>
<protein>
    <submittedName>
        <fullName evidence="5">Helix-turn-helix domain-containing protein</fullName>
    </submittedName>
</protein>
<dbReference type="SMART" id="SM00342">
    <property type="entry name" value="HTH_ARAC"/>
    <property type="match status" value="1"/>
</dbReference>
<dbReference type="PANTHER" id="PTHR46796">
    <property type="entry name" value="HTH-TYPE TRANSCRIPTIONAL ACTIVATOR RHAS-RELATED"/>
    <property type="match status" value="1"/>
</dbReference>
<dbReference type="Pfam" id="PF12833">
    <property type="entry name" value="HTH_18"/>
    <property type="match status" value="1"/>
</dbReference>
<comment type="caution">
    <text evidence="5">The sequence shown here is derived from an EMBL/GenBank/DDBJ whole genome shotgun (WGS) entry which is preliminary data.</text>
</comment>
<evidence type="ECO:0000256" key="3">
    <source>
        <dbReference type="ARBA" id="ARBA00023163"/>
    </source>
</evidence>
<reference evidence="6" key="1">
    <citation type="journal article" date="2019" name="Int. J. Syst. Evol. Microbiol.">
        <title>The Global Catalogue of Microorganisms (GCM) 10K type strain sequencing project: providing services to taxonomists for standard genome sequencing and annotation.</title>
        <authorList>
            <consortium name="The Broad Institute Genomics Platform"/>
            <consortium name="The Broad Institute Genome Sequencing Center for Infectious Disease"/>
            <person name="Wu L."/>
            <person name="Ma J."/>
        </authorList>
    </citation>
    <scope>NUCLEOTIDE SEQUENCE [LARGE SCALE GENOMIC DNA]</scope>
    <source>
        <strain evidence="6">CCUG 55074</strain>
    </source>
</reference>
<feature type="domain" description="HTH araC/xylS-type" evidence="4">
    <location>
        <begin position="137"/>
        <end position="234"/>
    </location>
</feature>
<accession>A0ABW3T3R1</accession>
<dbReference type="InterPro" id="IPR050204">
    <property type="entry name" value="AraC_XylS_family_regulators"/>
</dbReference>
<evidence type="ECO:0000256" key="2">
    <source>
        <dbReference type="ARBA" id="ARBA00023125"/>
    </source>
</evidence>
<keyword evidence="2" id="KW-0238">DNA-binding</keyword>
<dbReference type="RefSeq" id="WP_377353558.1">
    <property type="nucleotide sequence ID" value="NZ_JBHTLQ010000020.1"/>
</dbReference>
<evidence type="ECO:0000256" key="1">
    <source>
        <dbReference type="ARBA" id="ARBA00023015"/>
    </source>
</evidence>
<proteinExistence type="predicted"/>
<evidence type="ECO:0000313" key="6">
    <source>
        <dbReference type="Proteomes" id="UP001597216"/>
    </source>
</evidence>
<gene>
    <name evidence="5" type="ORF">ACFQ27_10505</name>
</gene>
<name>A0ABW3T3R1_9CAUL</name>